<keyword evidence="5 7" id="KW-0472">Membrane</keyword>
<dbReference type="OrthoDB" id="9801955at2"/>
<evidence type="ECO:0000256" key="1">
    <source>
        <dbReference type="ARBA" id="ARBA00004533"/>
    </source>
</evidence>
<keyword evidence="9" id="KW-1185">Reference proteome</keyword>
<proteinExistence type="predicted"/>
<keyword evidence="4 8" id="KW-0808">Transferase</keyword>
<sequence length="325" mass="39425">MKNVFSFIAYYLLYTVWFTFSLLPFCILYVLSDFLYFISYYVVKYRRRVIRMNITSSFPEKNENELRAIEKGFYHWFCDYLVETIKLMTMSKQQLMRHLVFTGTDVIDKYIEEERSCGVYLGHYGQWEWITSLPYWISDKGLCTQIYHPLENKRFDSLFKKVREKQGARCIAMAETLRRVVAYQQQKQPIVMGYISDQVPFWNNIHHWFNFLNHDTPVLTGTEKIIKATNQVVFYCDVSRIKRGYYRCDMQLITDKPKEKTDFELTDLYFEKLQATIRRDPTLYLWSHNRWKRTREEFNLRYDEKTGRVDLGSLDDIKKRKQIEQ</sequence>
<dbReference type="GO" id="GO:0016746">
    <property type="term" value="F:acyltransferase activity"/>
    <property type="evidence" value="ECO:0007669"/>
    <property type="project" value="UniProtKB-KW"/>
</dbReference>
<feature type="transmembrane region" description="Helical" evidence="7">
    <location>
        <begin position="12"/>
        <end position="43"/>
    </location>
</feature>
<organism evidence="8 9">
    <name type="scientific">Hoylesella shahii DSM 15611 = JCM 12083</name>
    <dbReference type="NCBI Taxonomy" id="1122991"/>
    <lineage>
        <taxon>Bacteria</taxon>
        <taxon>Pseudomonadati</taxon>
        <taxon>Bacteroidota</taxon>
        <taxon>Bacteroidia</taxon>
        <taxon>Bacteroidales</taxon>
        <taxon>Prevotellaceae</taxon>
        <taxon>Hoylesella</taxon>
    </lineage>
</organism>
<protein>
    <submittedName>
        <fullName evidence="8">KDO2-lipid IV(A) lauroyltransferase</fullName>
    </submittedName>
</protein>
<keyword evidence="7" id="KW-1133">Transmembrane helix</keyword>
<keyword evidence="6" id="KW-0012">Acyltransferase</keyword>
<evidence type="ECO:0000256" key="4">
    <source>
        <dbReference type="ARBA" id="ARBA00022679"/>
    </source>
</evidence>
<evidence type="ECO:0000256" key="7">
    <source>
        <dbReference type="SAM" id="Phobius"/>
    </source>
</evidence>
<dbReference type="STRING" id="1122991.GCA_000613445_01253"/>
<evidence type="ECO:0000313" key="8">
    <source>
        <dbReference type="EMBL" id="PXX20969.1"/>
    </source>
</evidence>
<dbReference type="EMBL" id="QJJX01000026">
    <property type="protein sequence ID" value="PXX20969.1"/>
    <property type="molecule type" value="Genomic_DNA"/>
</dbReference>
<dbReference type="CDD" id="cd07984">
    <property type="entry name" value="LPLAT_LABLAT-like"/>
    <property type="match status" value="1"/>
</dbReference>
<dbReference type="AlphaFoldDB" id="A0A318HRE4"/>
<reference evidence="8 9" key="1">
    <citation type="submission" date="2018-05" db="EMBL/GenBank/DDBJ databases">
        <title>Genomic Encyclopedia of Type Strains, Phase I: the one thousand microbial genomes (KMG-I) project.</title>
        <authorList>
            <person name="Kyrpides N."/>
        </authorList>
    </citation>
    <scope>NUCLEOTIDE SEQUENCE [LARGE SCALE GENOMIC DNA]</scope>
    <source>
        <strain evidence="8 9">DSM 15611</strain>
    </source>
</reference>
<comment type="subcellular location">
    <subcellularLocation>
        <location evidence="1">Cell inner membrane</location>
    </subcellularLocation>
</comment>
<accession>A0A318HRE4</accession>
<keyword evidence="7" id="KW-0812">Transmembrane</keyword>
<dbReference type="GeneID" id="84898352"/>
<dbReference type="GO" id="GO:0009247">
    <property type="term" value="P:glycolipid biosynthetic process"/>
    <property type="evidence" value="ECO:0007669"/>
    <property type="project" value="UniProtKB-ARBA"/>
</dbReference>
<dbReference type="Pfam" id="PF03279">
    <property type="entry name" value="Lip_A_acyltrans"/>
    <property type="match status" value="1"/>
</dbReference>
<dbReference type="InterPro" id="IPR004960">
    <property type="entry name" value="LipA_acyltrans"/>
</dbReference>
<dbReference type="RefSeq" id="WP_025816540.1">
    <property type="nucleotide sequence ID" value="NZ_BAIZ01000026.1"/>
</dbReference>
<dbReference type="GO" id="GO:0005886">
    <property type="term" value="C:plasma membrane"/>
    <property type="evidence" value="ECO:0007669"/>
    <property type="project" value="UniProtKB-SubCell"/>
</dbReference>
<keyword evidence="2" id="KW-1003">Cell membrane</keyword>
<evidence type="ECO:0000256" key="3">
    <source>
        <dbReference type="ARBA" id="ARBA00022519"/>
    </source>
</evidence>
<dbReference type="Proteomes" id="UP000248314">
    <property type="component" value="Unassembled WGS sequence"/>
</dbReference>
<evidence type="ECO:0000256" key="5">
    <source>
        <dbReference type="ARBA" id="ARBA00023136"/>
    </source>
</evidence>
<comment type="caution">
    <text evidence="8">The sequence shown here is derived from an EMBL/GenBank/DDBJ whole genome shotgun (WGS) entry which is preliminary data.</text>
</comment>
<gene>
    <name evidence="8" type="ORF">EJ73_02050</name>
</gene>
<evidence type="ECO:0000256" key="2">
    <source>
        <dbReference type="ARBA" id="ARBA00022475"/>
    </source>
</evidence>
<keyword evidence="3" id="KW-0997">Cell inner membrane</keyword>
<dbReference type="PANTHER" id="PTHR30606:SF10">
    <property type="entry name" value="PHOSPHATIDYLINOSITOL MANNOSIDE ACYLTRANSFERASE"/>
    <property type="match status" value="1"/>
</dbReference>
<dbReference type="PANTHER" id="PTHR30606">
    <property type="entry name" value="LIPID A BIOSYNTHESIS LAUROYL ACYLTRANSFERASE"/>
    <property type="match status" value="1"/>
</dbReference>
<evidence type="ECO:0000256" key="6">
    <source>
        <dbReference type="ARBA" id="ARBA00023315"/>
    </source>
</evidence>
<name>A0A318HRE4_9BACT</name>
<evidence type="ECO:0000313" key="9">
    <source>
        <dbReference type="Proteomes" id="UP000248314"/>
    </source>
</evidence>